<gene>
    <name evidence="3" type="ORF">LTR05_007678</name>
</gene>
<organism evidence="3 4">
    <name type="scientific">Lithohypha guttulata</name>
    <dbReference type="NCBI Taxonomy" id="1690604"/>
    <lineage>
        <taxon>Eukaryota</taxon>
        <taxon>Fungi</taxon>
        <taxon>Dikarya</taxon>
        <taxon>Ascomycota</taxon>
        <taxon>Pezizomycotina</taxon>
        <taxon>Eurotiomycetes</taxon>
        <taxon>Chaetothyriomycetidae</taxon>
        <taxon>Chaetothyriales</taxon>
        <taxon>Trichomeriaceae</taxon>
        <taxon>Lithohypha</taxon>
    </lineage>
</organism>
<feature type="transmembrane region" description="Helical" evidence="2">
    <location>
        <begin position="190"/>
        <end position="214"/>
    </location>
</feature>
<evidence type="ECO:0000256" key="1">
    <source>
        <dbReference type="SAM" id="MobiDB-lite"/>
    </source>
</evidence>
<evidence type="ECO:0000313" key="3">
    <source>
        <dbReference type="EMBL" id="KAK5081547.1"/>
    </source>
</evidence>
<name>A0AAN7SV55_9EURO</name>
<evidence type="ECO:0000313" key="4">
    <source>
        <dbReference type="Proteomes" id="UP001309876"/>
    </source>
</evidence>
<accession>A0AAN7SV55</accession>
<feature type="transmembrane region" description="Helical" evidence="2">
    <location>
        <begin position="226"/>
        <end position="244"/>
    </location>
</feature>
<protein>
    <submittedName>
        <fullName evidence="3">Uncharacterized protein</fullName>
    </submittedName>
</protein>
<evidence type="ECO:0000256" key="2">
    <source>
        <dbReference type="SAM" id="Phobius"/>
    </source>
</evidence>
<dbReference type="AlphaFoldDB" id="A0AAN7SV55"/>
<dbReference type="EMBL" id="JAVRRJ010000009">
    <property type="protein sequence ID" value="KAK5081547.1"/>
    <property type="molecule type" value="Genomic_DNA"/>
</dbReference>
<keyword evidence="2" id="KW-0472">Membrane</keyword>
<proteinExistence type="predicted"/>
<sequence length="342" mass="38664">MRKPSIGLSFATLITIIAKIIDFADALGRKFTEGREYRRIRFGSIRGEIWYWLGLLNTEEVQRVHFNINLWSKEEVCAWKDAYVSRCSAICVAAAIFASIGQSALGLDGMRETHWSASALLTASMALGILAVCAAVSLQNSVTGLSNHKDIRLWLSKGLSKDYYEYPEPYKGLLLESSASTVKLMEAPQLLLNLSVAMYFLGFGLYLLYAWIWAVEEPTVNFRNNFIFYVCVSGAVIAYIAFLWSGRILDQDKVNLQFNLKRRFDTGATDKKMDMLEKWSEIVEVLTTSRSEFEKAEARRGMDEVLSFMRYNFDSPNTKDGYEPNQSRQGSPDATGNELTES</sequence>
<comment type="caution">
    <text evidence="3">The sequence shown here is derived from an EMBL/GenBank/DDBJ whole genome shotgun (WGS) entry which is preliminary data.</text>
</comment>
<keyword evidence="2" id="KW-1133">Transmembrane helix</keyword>
<feature type="transmembrane region" description="Helical" evidence="2">
    <location>
        <begin position="117"/>
        <end position="138"/>
    </location>
</feature>
<feature type="transmembrane region" description="Helical" evidence="2">
    <location>
        <begin position="83"/>
        <end position="105"/>
    </location>
</feature>
<keyword evidence="4" id="KW-1185">Reference proteome</keyword>
<feature type="region of interest" description="Disordered" evidence="1">
    <location>
        <begin position="315"/>
        <end position="342"/>
    </location>
</feature>
<dbReference type="Proteomes" id="UP001309876">
    <property type="component" value="Unassembled WGS sequence"/>
</dbReference>
<reference evidence="3 4" key="1">
    <citation type="submission" date="2023-08" db="EMBL/GenBank/DDBJ databases">
        <title>Black Yeasts Isolated from many extreme environments.</title>
        <authorList>
            <person name="Coleine C."/>
            <person name="Stajich J.E."/>
            <person name="Selbmann L."/>
        </authorList>
    </citation>
    <scope>NUCLEOTIDE SEQUENCE [LARGE SCALE GENOMIC DNA]</scope>
    <source>
        <strain evidence="3 4">CCFEE 5910</strain>
    </source>
</reference>
<keyword evidence="2" id="KW-0812">Transmembrane</keyword>